<dbReference type="AlphaFoldDB" id="C4J031"/>
<reference evidence="1" key="1">
    <citation type="journal article" date="2009" name="PLoS Genet.">
        <title>Sequencing, mapping, and analysis of 27,455 maize full-length cDNAs.</title>
        <authorList>
            <person name="Soderlund C."/>
            <person name="Descour A."/>
            <person name="Kudrna D."/>
            <person name="Bomhoff M."/>
            <person name="Boyd L."/>
            <person name="Currie J."/>
            <person name="Angelova A."/>
            <person name="Collura K."/>
            <person name="Wissotski M."/>
            <person name="Ashley E."/>
            <person name="Morrow D."/>
            <person name="Fernandes J."/>
            <person name="Walbot V."/>
            <person name="Yu Y."/>
        </authorList>
    </citation>
    <scope>NUCLEOTIDE SEQUENCE</scope>
    <source>
        <strain evidence="1">B73</strain>
    </source>
</reference>
<accession>C4J031</accession>
<dbReference type="ExpressionAtlas" id="C4J031">
    <property type="expression patterns" value="baseline"/>
</dbReference>
<proteinExistence type="evidence at transcript level"/>
<sequence length="86" mass="10059">MALHQDRNDLTVRQCILEHVPDDEDQRHALPGLVRSRRWLQSLGRHQLARGTGTHWRHGRAHPYWQGSQYHTAIVERGSSTFCMVH</sequence>
<reference evidence="1" key="2">
    <citation type="submission" date="2012-06" db="EMBL/GenBank/DDBJ databases">
        <authorList>
            <person name="Yu Y."/>
            <person name="Currie J."/>
            <person name="Lomeli R."/>
            <person name="Angelova A."/>
            <person name="Collura K."/>
            <person name="Wissotski M."/>
            <person name="Campos D."/>
            <person name="Kudrna D."/>
            <person name="Golser W."/>
            <person name="Ashely E."/>
            <person name="Descour A."/>
            <person name="Fernandes J."/>
            <person name="Soderlund C."/>
            <person name="Walbot V."/>
        </authorList>
    </citation>
    <scope>NUCLEOTIDE SEQUENCE</scope>
    <source>
        <strain evidence="1">B73</strain>
    </source>
</reference>
<name>C4J031_MAIZE</name>
<dbReference type="EMBL" id="BT084178">
    <property type="protein sequence ID" value="ACR34531.1"/>
    <property type="molecule type" value="mRNA"/>
</dbReference>
<evidence type="ECO:0000313" key="1">
    <source>
        <dbReference type="EMBL" id="ACR34531.1"/>
    </source>
</evidence>
<organism evidence="1">
    <name type="scientific">Zea mays</name>
    <name type="common">Maize</name>
    <dbReference type="NCBI Taxonomy" id="4577"/>
    <lineage>
        <taxon>Eukaryota</taxon>
        <taxon>Viridiplantae</taxon>
        <taxon>Streptophyta</taxon>
        <taxon>Embryophyta</taxon>
        <taxon>Tracheophyta</taxon>
        <taxon>Spermatophyta</taxon>
        <taxon>Magnoliopsida</taxon>
        <taxon>Liliopsida</taxon>
        <taxon>Poales</taxon>
        <taxon>Poaceae</taxon>
        <taxon>PACMAD clade</taxon>
        <taxon>Panicoideae</taxon>
        <taxon>Andropogonodae</taxon>
        <taxon>Andropogoneae</taxon>
        <taxon>Tripsacinae</taxon>
        <taxon>Zea</taxon>
    </lineage>
</organism>
<protein>
    <submittedName>
        <fullName evidence="1">Uncharacterized protein</fullName>
    </submittedName>
</protein>